<evidence type="ECO:0000313" key="3">
    <source>
        <dbReference type="Proteomes" id="UP000789396"/>
    </source>
</evidence>
<organism evidence="2 3">
    <name type="scientific">Racocetra fulgida</name>
    <dbReference type="NCBI Taxonomy" id="60492"/>
    <lineage>
        <taxon>Eukaryota</taxon>
        <taxon>Fungi</taxon>
        <taxon>Fungi incertae sedis</taxon>
        <taxon>Mucoromycota</taxon>
        <taxon>Glomeromycotina</taxon>
        <taxon>Glomeromycetes</taxon>
        <taxon>Diversisporales</taxon>
        <taxon>Gigasporaceae</taxon>
        <taxon>Racocetra</taxon>
    </lineage>
</organism>
<dbReference type="EMBL" id="CAJVPZ010024624">
    <property type="protein sequence ID" value="CAG8719662.1"/>
    <property type="molecule type" value="Genomic_DNA"/>
</dbReference>
<evidence type="ECO:0000256" key="1">
    <source>
        <dbReference type="SAM" id="Coils"/>
    </source>
</evidence>
<accession>A0A9N9I4Z1</accession>
<gene>
    <name evidence="2" type="ORF">RFULGI_LOCUS11365</name>
</gene>
<feature type="coiled-coil region" evidence="1">
    <location>
        <begin position="43"/>
        <end position="70"/>
    </location>
</feature>
<dbReference type="AlphaFoldDB" id="A0A9N9I4Z1"/>
<keyword evidence="1" id="KW-0175">Coiled coil</keyword>
<feature type="non-terminal residue" evidence="2">
    <location>
        <position position="1"/>
    </location>
</feature>
<keyword evidence="3" id="KW-1185">Reference proteome</keyword>
<feature type="non-terminal residue" evidence="2">
    <location>
        <position position="74"/>
    </location>
</feature>
<evidence type="ECO:0000313" key="2">
    <source>
        <dbReference type="EMBL" id="CAG8719662.1"/>
    </source>
</evidence>
<sequence>SHKKLAENIALEKVQEKSVEIKNFINVLCSTNRFKEKEVLRYSNFTSEEVNNLKAKIAKLEEKVIGETELQCDV</sequence>
<proteinExistence type="predicted"/>
<dbReference type="Proteomes" id="UP000789396">
    <property type="component" value="Unassembled WGS sequence"/>
</dbReference>
<protein>
    <submittedName>
        <fullName evidence="2">4833_t:CDS:1</fullName>
    </submittedName>
</protein>
<name>A0A9N9I4Z1_9GLOM</name>
<reference evidence="2" key="1">
    <citation type="submission" date="2021-06" db="EMBL/GenBank/DDBJ databases">
        <authorList>
            <person name="Kallberg Y."/>
            <person name="Tangrot J."/>
            <person name="Rosling A."/>
        </authorList>
    </citation>
    <scope>NUCLEOTIDE SEQUENCE</scope>
    <source>
        <strain evidence="2">IN212</strain>
    </source>
</reference>
<comment type="caution">
    <text evidence="2">The sequence shown here is derived from an EMBL/GenBank/DDBJ whole genome shotgun (WGS) entry which is preliminary data.</text>
</comment>